<sequence length="246" mass="25487">MRACGCAAWASLLLWLSACVDFERAEEKFCARHPERCGEALTDGGQPDAGYDCTPTRDTDEPDDTFEDSNCDGVDGLADAGIFVDPTSGTEGAAGTKDAPLKTLGEALQRLRDNTGPNRPSFVYLAQGTYPETGLVLDVPVSLHGGYNGAGDWLRNAANITRLQGGAVGLTVRNLPEEANVTLDRLVIASSESSTPGTPSIALHVIDSEAVRLRNDTLWAGRGAPGQEGAPGAQGPDGGSGTAGGE</sequence>
<feature type="non-terminal residue" evidence="2">
    <location>
        <position position="246"/>
    </location>
</feature>
<organism evidence="2 3">
    <name type="scientific">Stigmatella erecta</name>
    <dbReference type="NCBI Taxonomy" id="83460"/>
    <lineage>
        <taxon>Bacteria</taxon>
        <taxon>Pseudomonadati</taxon>
        <taxon>Myxococcota</taxon>
        <taxon>Myxococcia</taxon>
        <taxon>Myxococcales</taxon>
        <taxon>Cystobacterineae</taxon>
        <taxon>Archangiaceae</taxon>
        <taxon>Stigmatella</taxon>
    </lineage>
</organism>
<name>A0A1I0HBC4_9BACT</name>
<dbReference type="PROSITE" id="PS51257">
    <property type="entry name" value="PROKAR_LIPOPROTEIN"/>
    <property type="match status" value="1"/>
</dbReference>
<dbReference type="InterPro" id="IPR011050">
    <property type="entry name" value="Pectin_lyase_fold/virulence"/>
</dbReference>
<feature type="compositionally biased region" description="Low complexity" evidence="1">
    <location>
        <begin position="220"/>
        <end position="234"/>
    </location>
</feature>
<dbReference type="AlphaFoldDB" id="A0A1I0HBC4"/>
<keyword evidence="3" id="KW-1185">Reference proteome</keyword>
<dbReference type="Gene3D" id="2.160.20.10">
    <property type="entry name" value="Single-stranded right-handed beta-helix, Pectin lyase-like"/>
    <property type="match status" value="1"/>
</dbReference>
<gene>
    <name evidence="2" type="ORF">SAMN05443639_104428</name>
</gene>
<dbReference type="EMBL" id="FOIJ01000004">
    <property type="protein sequence ID" value="SET81094.1"/>
    <property type="molecule type" value="Genomic_DNA"/>
</dbReference>
<feature type="region of interest" description="Disordered" evidence="1">
    <location>
        <begin position="220"/>
        <end position="246"/>
    </location>
</feature>
<protein>
    <recommendedName>
        <fullName evidence="4">DUF1565 domain-containing protein</fullName>
    </recommendedName>
</protein>
<evidence type="ECO:0008006" key="4">
    <source>
        <dbReference type="Google" id="ProtNLM"/>
    </source>
</evidence>
<dbReference type="Proteomes" id="UP000199181">
    <property type="component" value="Unassembled WGS sequence"/>
</dbReference>
<dbReference type="InterPro" id="IPR012334">
    <property type="entry name" value="Pectin_lyas_fold"/>
</dbReference>
<proteinExistence type="predicted"/>
<reference evidence="3" key="1">
    <citation type="submission" date="2016-10" db="EMBL/GenBank/DDBJ databases">
        <authorList>
            <person name="Varghese N."/>
            <person name="Submissions S."/>
        </authorList>
    </citation>
    <scope>NUCLEOTIDE SEQUENCE [LARGE SCALE GENOMIC DNA]</scope>
    <source>
        <strain evidence="3">DSM 16858</strain>
    </source>
</reference>
<evidence type="ECO:0000313" key="3">
    <source>
        <dbReference type="Proteomes" id="UP000199181"/>
    </source>
</evidence>
<evidence type="ECO:0000256" key="1">
    <source>
        <dbReference type="SAM" id="MobiDB-lite"/>
    </source>
</evidence>
<dbReference type="SUPFAM" id="SSF51126">
    <property type="entry name" value="Pectin lyase-like"/>
    <property type="match status" value="1"/>
</dbReference>
<accession>A0A1I0HBC4</accession>
<feature type="compositionally biased region" description="Gly residues" evidence="1">
    <location>
        <begin position="235"/>
        <end position="246"/>
    </location>
</feature>
<evidence type="ECO:0000313" key="2">
    <source>
        <dbReference type="EMBL" id="SET81094.1"/>
    </source>
</evidence>